<gene>
    <name evidence="1" type="ORF">C4K03_3750</name>
</gene>
<accession>A0A3G7U9E4</accession>
<proteinExistence type="predicted"/>
<dbReference type="AlphaFoldDB" id="A0A3G7U9E4"/>
<protein>
    <submittedName>
        <fullName evidence="1">Uncharacterized protein</fullName>
    </submittedName>
</protein>
<name>A0A3G7U9E4_9PSED</name>
<reference evidence="1 2" key="1">
    <citation type="submission" date="2018-03" db="EMBL/GenBank/DDBJ databases">
        <title>Diversity of phytobeneficial traits revealed by whole-genome analysis of worldwide-isolated phenazine-producing Pseudomonas spp.</title>
        <authorList>
            <person name="Biessy A."/>
            <person name="Novinscak A."/>
            <person name="Blom J."/>
            <person name="Leger G."/>
            <person name="Thomashow L.S."/>
            <person name="Cazorla F.M."/>
            <person name="Josic D."/>
            <person name="Filion M."/>
        </authorList>
    </citation>
    <scope>NUCLEOTIDE SEQUENCE [LARGE SCALE GENOMIC DNA]</scope>
    <source>
        <strain evidence="1 2">30B</strain>
    </source>
</reference>
<evidence type="ECO:0000313" key="1">
    <source>
        <dbReference type="EMBL" id="AZE55903.1"/>
    </source>
</evidence>
<evidence type="ECO:0000313" key="2">
    <source>
        <dbReference type="Proteomes" id="UP000268696"/>
    </source>
</evidence>
<dbReference type="Proteomes" id="UP000268696">
    <property type="component" value="Chromosome"/>
</dbReference>
<sequence length="59" mass="6566">MLFSVSQGLTQWFKANDQASHPPRSHLAGFVFGLWIRGQEITSESRMTMRGPQTKSASA</sequence>
<organism evidence="1 2">
    <name type="scientific">Pseudomonas synxantha</name>
    <dbReference type="NCBI Taxonomy" id="47883"/>
    <lineage>
        <taxon>Bacteria</taxon>
        <taxon>Pseudomonadati</taxon>
        <taxon>Pseudomonadota</taxon>
        <taxon>Gammaproteobacteria</taxon>
        <taxon>Pseudomonadales</taxon>
        <taxon>Pseudomonadaceae</taxon>
        <taxon>Pseudomonas</taxon>
    </lineage>
</organism>
<dbReference type="EMBL" id="CP027754">
    <property type="protein sequence ID" value="AZE55903.1"/>
    <property type="molecule type" value="Genomic_DNA"/>
</dbReference>